<feature type="signal peptide" evidence="3">
    <location>
        <begin position="1"/>
        <end position="25"/>
    </location>
</feature>
<feature type="chain" id="PRO_5045855245" description="Secreted protein" evidence="3">
    <location>
        <begin position="26"/>
        <end position="114"/>
    </location>
</feature>
<keyword evidence="2" id="KW-0812">Transmembrane</keyword>
<feature type="transmembrane region" description="Helical" evidence="2">
    <location>
        <begin position="49"/>
        <end position="68"/>
    </location>
</feature>
<protein>
    <recommendedName>
        <fullName evidence="6">Secreted protein</fullName>
    </recommendedName>
</protein>
<evidence type="ECO:0000313" key="4">
    <source>
        <dbReference type="EMBL" id="QFG02019.1"/>
    </source>
</evidence>
<evidence type="ECO:0000256" key="3">
    <source>
        <dbReference type="SAM" id="SignalP"/>
    </source>
</evidence>
<sequence length="114" mass="11815">MKTRLISAFLLSFVLALALVAPAFADDGHGSPDPMAQAGGGIDVLPTILWSLAGVGVFAVVLGVLYLLKRQVGGFPENPEWVAPISIMRSRDLPADDDSHGHGDAHGGHAAPAH</sequence>
<organism evidence="4 5">
    <name type="scientific">Tepidiforma bonchosmolovskayae</name>
    <dbReference type="NCBI Taxonomy" id="2601677"/>
    <lineage>
        <taxon>Bacteria</taxon>
        <taxon>Bacillati</taxon>
        <taxon>Chloroflexota</taxon>
        <taxon>Tepidiformia</taxon>
        <taxon>Tepidiformales</taxon>
        <taxon>Tepidiformaceae</taxon>
        <taxon>Tepidiforma</taxon>
    </lineage>
</organism>
<reference evidence="4 5" key="1">
    <citation type="submission" date="2019-08" db="EMBL/GenBank/DDBJ databases">
        <authorList>
            <person name="Toschakov S.V."/>
        </authorList>
    </citation>
    <scope>NUCLEOTIDE SEQUENCE [LARGE SCALE GENOMIC DNA]</scope>
    <source>
        <strain evidence="4 5">3753O</strain>
    </source>
</reference>
<evidence type="ECO:0000256" key="2">
    <source>
        <dbReference type="SAM" id="Phobius"/>
    </source>
</evidence>
<evidence type="ECO:0000256" key="1">
    <source>
        <dbReference type="SAM" id="MobiDB-lite"/>
    </source>
</evidence>
<feature type="region of interest" description="Disordered" evidence="1">
    <location>
        <begin position="92"/>
        <end position="114"/>
    </location>
</feature>
<feature type="compositionally biased region" description="Basic and acidic residues" evidence="1">
    <location>
        <begin position="92"/>
        <end position="107"/>
    </location>
</feature>
<evidence type="ECO:0000313" key="5">
    <source>
        <dbReference type="Proteomes" id="UP000326331"/>
    </source>
</evidence>
<evidence type="ECO:0008006" key="6">
    <source>
        <dbReference type="Google" id="ProtNLM"/>
    </source>
</evidence>
<gene>
    <name evidence="4" type="ORF">Tbon_01435</name>
</gene>
<keyword evidence="2" id="KW-0472">Membrane</keyword>
<name>A0ABX6BZR2_9CHLR</name>
<dbReference type="RefSeq" id="WP_158065957.1">
    <property type="nucleotide sequence ID" value="NZ_CP042829.1"/>
</dbReference>
<accession>A0ABX6BZR2</accession>
<keyword evidence="3" id="KW-0732">Signal</keyword>
<reference evidence="4 5" key="2">
    <citation type="submission" date="2019-10" db="EMBL/GenBank/DDBJ databases">
        <title>Thermopilla bonchosmolovskayae gen. nov., sp. nov., a moderately thermophilic Chloroflexi bacterium from a Chukotka hot spring (Arctic, Russia), representing a novel classis Thermopillaia, which include previously uncultivated lineage OLB14.</title>
        <authorList>
            <person name="Kochetkova T.V."/>
            <person name="Zayulina K.S."/>
            <person name="Zhigarkov V.S."/>
            <person name="Minaev N.V."/>
            <person name="Novikov A."/>
            <person name="Toshchakov S.V."/>
            <person name="Elcheninov A.G."/>
            <person name="Kublanov I.V."/>
        </authorList>
    </citation>
    <scope>NUCLEOTIDE SEQUENCE [LARGE SCALE GENOMIC DNA]</scope>
    <source>
        <strain evidence="4 5">3753O</strain>
    </source>
</reference>
<keyword evidence="5" id="KW-1185">Reference proteome</keyword>
<dbReference type="Proteomes" id="UP000326331">
    <property type="component" value="Chromosome"/>
</dbReference>
<dbReference type="EMBL" id="CP042829">
    <property type="protein sequence ID" value="QFG02019.1"/>
    <property type="molecule type" value="Genomic_DNA"/>
</dbReference>
<proteinExistence type="predicted"/>
<keyword evidence="2" id="KW-1133">Transmembrane helix</keyword>